<name>A0A736PC29_SALET</name>
<dbReference type="PANTHER" id="PTHR24134:SF9">
    <property type="entry name" value="ANKYRIN REPEAT AND SOCS BOX PROTEIN 8"/>
    <property type="match status" value="1"/>
</dbReference>
<evidence type="ECO:0000256" key="1">
    <source>
        <dbReference type="ARBA" id="ARBA00022737"/>
    </source>
</evidence>
<reference evidence="3" key="2">
    <citation type="submission" date="2018-07" db="EMBL/GenBank/DDBJ databases">
        <authorList>
            <consortium name="NCBI Pathogen Detection Project"/>
        </authorList>
    </citation>
    <scope>NUCLEOTIDE SEQUENCE</scope>
    <source>
        <strain evidence="3">13-4047</strain>
    </source>
</reference>
<evidence type="ECO:0000256" key="2">
    <source>
        <dbReference type="ARBA" id="ARBA00023043"/>
    </source>
</evidence>
<dbReference type="InterPro" id="IPR036770">
    <property type="entry name" value="Ankyrin_rpt-contain_sf"/>
</dbReference>
<organism evidence="3">
    <name type="scientific">Salmonella enterica subsp. enterica serovar Javiana</name>
    <dbReference type="NCBI Taxonomy" id="363569"/>
    <lineage>
        <taxon>Bacteria</taxon>
        <taxon>Pseudomonadati</taxon>
        <taxon>Pseudomonadota</taxon>
        <taxon>Gammaproteobacteria</taxon>
        <taxon>Enterobacterales</taxon>
        <taxon>Enterobacteriaceae</taxon>
        <taxon>Salmonella</taxon>
    </lineage>
</organism>
<accession>A0A736PC29</accession>
<dbReference type="AlphaFoldDB" id="A0A736PC29"/>
<comment type="caution">
    <text evidence="3">The sequence shown here is derived from an EMBL/GenBank/DDBJ whole genome shotgun (WGS) entry which is preliminary data.</text>
</comment>
<dbReference type="EMBL" id="DAASZT010000002">
    <property type="protein sequence ID" value="HAE7703625.1"/>
    <property type="molecule type" value="Genomic_DNA"/>
</dbReference>
<proteinExistence type="predicted"/>
<evidence type="ECO:0000313" key="3">
    <source>
        <dbReference type="EMBL" id="HAE7703625.1"/>
    </source>
</evidence>
<dbReference type="PANTHER" id="PTHR24134">
    <property type="entry name" value="ANKYRIN REPEAT-CONTAINING PROTEIN DDB_G0279043"/>
    <property type="match status" value="1"/>
</dbReference>
<gene>
    <name evidence="3" type="ORF">G4P47_002586</name>
</gene>
<dbReference type="SUPFAM" id="SSF48403">
    <property type="entry name" value="Ankyrin repeat"/>
    <property type="match status" value="1"/>
</dbReference>
<sequence length="328" mass="37878">MEILMEIPVNIQRLFDFYIQDSFFKATSHSDVERFLSLGNDINTTDSNGNNALFECRTPEAMAFLISNGINIHHINNEGQNALYHQKDPVLLDNLINQGLDLKQTDNYGRSCIYGHFRHPESLKVLLNAGCDINHRDNQGNTLLHCPVSPEVLSQAIDTGCDVNILNQDGKGIIENFRSDEYFEIVLSNIDKFHKRTLHVDFCNYQTAFFLFDLYELGFSIHLNTNHVIISSYIEDYKDILLMLNYVSDVHNVKFYNDKRIPLYKGINKEIVKWMIRNDFLVDLTKTEGDKDHDEIVAYKARREQRELSKVLKSNRDKPAIAKNGGRL</sequence>
<reference evidence="3" key="1">
    <citation type="journal article" date="2018" name="Genome Biol.">
        <title>SKESA: strategic k-mer extension for scrupulous assemblies.</title>
        <authorList>
            <person name="Souvorov A."/>
            <person name="Agarwala R."/>
            <person name="Lipman D.J."/>
        </authorList>
    </citation>
    <scope>NUCLEOTIDE SEQUENCE</scope>
    <source>
        <strain evidence="3">13-4047</strain>
    </source>
</reference>
<dbReference type="Gene3D" id="1.25.40.20">
    <property type="entry name" value="Ankyrin repeat-containing domain"/>
    <property type="match status" value="1"/>
</dbReference>
<protein>
    <submittedName>
        <fullName evidence="3">Ankyrin repeat domain-containing protein</fullName>
    </submittedName>
</protein>
<keyword evidence="2" id="KW-0040">ANK repeat</keyword>
<keyword evidence="1" id="KW-0677">Repeat</keyword>